<evidence type="ECO:0000313" key="1">
    <source>
        <dbReference type="EMBL" id="ANJ64083.1"/>
    </source>
</evidence>
<proteinExistence type="predicted"/>
<sequence length="40" mass="4659">MIFYWGFGGEATKLSYRWLSKLEGFGRLAIRFLGYCGHNI</sequence>
<name>A0A1X9I1U0_STRSU</name>
<dbReference type="AlphaFoldDB" id="A0A1X9I1U0"/>
<reference evidence="1" key="1">
    <citation type="journal article" date="2016" name="Front. Cell. Infect. Microbiol.">
        <title>Evolution and Diversity of the Antimicrobial Resistance Associated Mobilome in Streptococcus suis: A Probable Mobile Genetic Elements Reservoir for Other Streptococci.</title>
        <authorList>
            <person name="Huang J."/>
            <person name="Ma J."/>
            <person name="Shang K."/>
            <person name="Hu X."/>
            <person name="Liang Y."/>
            <person name="Li D."/>
            <person name="Wu Z."/>
            <person name="Dai L."/>
            <person name="Chen L."/>
            <person name="Wang L."/>
        </authorList>
    </citation>
    <scope>NUCLEOTIDE SEQUENCE</scope>
    <source>
        <strain evidence="1">ZJ20091101</strain>
    </source>
</reference>
<dbReference type="EMBL" id="KX077883">
    <property type="protein sequence ID" value="ANJ64083.1"/>
    <property type="molecule type" value="Genomic_DNA"/>
</dbReference>
<protein>
    <submittedName>
        <fullName evidence="1">Uncharacterized protein</fullName>
    </submittedName>
</protein>
<organism evidence="1">
    <name type="scientific">Streptococcus suis</name>
    <dbReference type="NCBI Taxonomy" id="1307"/>
    <lineage>
        <taxon>Bacteria</taxon>
        <taxon>Bacillati</taxon>
        <taxon>Bacillota</taxon>
        <taxon>Bacilli</taxon>
        <taxon>Lactobacillales</taxon>
        <taxon>Streptococcaceae</taxon>
        <taxon>Streptococcus</taxon>
    </lineage>
</organism>
<accession>A0A1X9I1U0</accession>